<keyword evidence="4" id="KW-0813">Transport</keyword>
<dbReference type="eggNOG" id="KOG1418">
    <property type="taxonomic scope" value="Eukaryota"/>
</dbReference>
<evidence type="ECO:0000256" key="8">
    <source>
        <dbReference type="ARBA" id="ARBA00022737"/>
    </source>
</evidence>
<feature type="transmembrane region" description="Helical" evidence="16">
    <location>
        <begin position="217"/>
        <end position="235"/>
    </location>
</feature>
<dbReference type="AlphaFoldDB" id="W1NGJ1"/>
<dbReference type="Proteomes" id="UP000017836">
    <property type="component" value="Unassembled WGS sequence"/>
</dbReference>
<evidence type="ECO:0000256" key="3">
    <source>
        <dbReference type="ARBA" id="ARBA00011738"/>
    </source>
</evidence>
<evidence type="ECO:0000256" key="2">
    <source>
        <dbReference type="ARBA" id="ARBA00010159"/>
    </source>
</evidence>
<keyword evidence="11" id="KW-0630">Potassium</keyword>
<keyword evidence="15" id="KW-0407">Ion channel</keyword>
<feature type="transmembrane region" description="Helical" evidence="16">
    <location>
        <begin position="99"/>
        <end position="120"/>
    </location>
</feature>
<evidence type="ECO:0000256" key="4">
    <source>
        <dbReference type="ARBA" id="ARBA00022448"/>
    </source>
</evidence>
<dbReference type="GO" id="GO:0015271">
    <property type="term" value="F:outward rectifier potassium channel activity"/>
    <property type="evidence" value="ECO:0000318"/>
    <property type="project" value="GO_Central"/>
</dbReference>
<dbReference type="GO" id="GO:0009705">
    <property type="term" value="C:plant-type vacuole membrane"/>
    <property type="evidence" value="ECO:0000318"/>
    <property type="project" value="GO_Central"/>
</dbReference>
<reference evidence="19" key="1">
    <citation type="journal article" date="2013" name="Science">
        <title>The Amborella genome and the evolution of flowering plants.</title>
        <authorList>
            <consortium name="Amborella Genome Project"/>
        </authorList>
    </citation>
    <scope>NUCLEOTIDE SEQUENCE [LARGE SCALE GENOMIC DNA]</scope>
</reference>
<dbReference type="PROSITE" id="PS00018">
    <property type="entry name" value="EF_HAND_1"/>
    <property type="match status" value="1"/>
</dbReference>
<dbReference type="GO" id="GO:0022841">
    <property type="term" value="F:potassium ion leak channel activity"/>
    <property type="evidence" value="ECO:0000318"/>
    <property type="project" value="GO_Central"/>
</dbReference>
<feature type="transmembrane region" description="Helical" evidence="16">
    <location>
        <begin position="161"/>
        <end position="182"/>
    </location>
</feature>
<evidence type="ECO:0000313" key="18">
    <source>
        <dbReference type="EMBL" id="ERM94596.1"/>
    </source>
</evidence>
<dbReference type="PANTHER" id="PTHR11003">
    <property type="entry name" value="POTASSIUM CHANNEL, SUBFAMILY K"/>
    <property type="match status" value="1"/>
</dbReference>
<keyword evidence="13" id="KW-0406">Ion transport</keyword>
<keyword evidence="10" id="KW-0106">Calcium</keyword>
<dbReference type="PRINTS" id="PR01333">
    <property type="entry name" value="2POREKCHANEL"/>
</dbReference>
<dbReference type="PANTHER" id="PTHR11003:SF282">
    <property type="entry name" value="TWO-PORE POTASSIUM CHANNEL 3"/>
    <property type="match status" value="1"/>
</dbReference>
<evidence type="ECO:0000256" key="14">
    <source>
        <dbReference type="ARBA" id="ARBA00023136"/>
    </source>
</evidence>
<gene>
    <name evidence="18" type="ORF">AMTR_s00011p00085990</name>
</gene>
<evidence type="ECO:0000256" key="5">
    <source>
        <dbReference type="ARBA" id="ARBA00022538"/>
    </source>
</evidence>
<dbReference type="GO" id="GO:0005886">
    <property type="term" value="C:plasma membrane"/>
    <property type="evidence" value="ECO:0000318"/>
    <property type="project" value="GO_Central"/>
</dbReference>
<dbReference type="GO" id="GO:0071805">
    <property type="term" value="P:potassium ion transmembrane transport"/>
    <property type="evidence" value="ECO:0000318"/>
    <property type="project" value="GO_Central"/>
</dbReference>
<accession>W1NGJ1</accession>
<comment type="subunit">
    <text evidence="3">Homodimer.</text>
</comment>
<sequence>MEDSSPYVCLLSPKTRGSDIPSPLFPLPEHSEITPPLTSPSSSLKHKLIFGTRPSPSSGTPCLPHNHRLHRSQTAPAIVLIHDPTSHPLSKPQTSSQSVVRQAFVLLILYLSLGTIIYALNRNNFSGHETHPAIDALYFCIVTMCTIGYGDITPSSTASKIFSILFVLIGFGFIDIFLSTMVSHVLDLQESMLLATAQAPNYLVDVKKGRMRIRTKVGLALGVVVLCVGIGIGVLRLVEGLGWIDALYLSIMSVTTVGYGDGTFKSLSGRAFASIWLLVSTLAVARAFLYLAEARVDRRHSHMARRILARDMTAEDLIVADIDHNGFVSKSEYVIYKLKEMGKVDEKDIVQICNQFDRMDVGQFGKITLSDLMEAQH</sequence>
<evidence type="ECO:0000256" key="16">
    <source>
        <dbReference type="SAM" id="Phobius"/>
    </source>
</evidence>
<keyword evidence="9" id="KW-0631">Potassium channel</keyword>
<evidence type="ECO:0000256" key="13">
    <source>
        <dbReference type="ARBA" id="ARBA00023065"/>
    </source>
</evidence>
<keyword evidence="8" id="KW-0677">Repeat</keyword>
<feature type="domain" description="Potassium channel" evidence="17">
    <location>
        <begin position="106"/>
        <end position="183"/>
    </location>
</feature>
<keyword evidence="7" id="KW-0479">Metal-binding</keyword>
<comment type="subcellular location">
    <subcellularLocation>
        <location evidence="1">Membrane</location>
        <topology evidence="1">Multi-pass membrane protein</topology>
    </subcellularLocation>
</comment>
<evidence type="ECO:0000259" key="17">
    <source>
        <dbReference type="Pfam" id="PF07885"/>
    </source>
</evidence>
<dbReference type="HOGENOM" id="CLU_033675_2_0_1"/>
<proteinExistence type="inferred from homology"/>
<keyword evidence="19" id="KW-1185">Reference proteome</keyword>
<evidence type="ECO:0000256" key="15">
    <source>
        <dbReference type="ARBA" id="ARBA00023303"/>
    </source>
</evidence>
<keyword evidence="5" id="KW-0633">Potassium transport</keyword>
<dbReference type="GO" id="GO:0046872">
    <property type="term" value="F:metal ion binding"/>
    <property type="evidence" value="ECO:0007669"/>
    <property type="project" value="UniProtKB-KW"/>
</dbReference>
<comment type="similarity">
    <text evidence="2">Belongs to the two pore domain potassium channel (TC 1.A.1.7) family.</text>
</comment>
<dbReference type="FunFam" id="1.10.287.70:FF:000102">
    <property type="entry name" value="Two-pore potassium channel 3"/>
    <property type="match status" value="1"/>
</dbReference>
<dbReference type="Gene3D" id="1.10.287.70">
    <property type="match status" value="2"/>
</dbReference>
<evidence type="ECO:0000256" key="10">
    <source>
        <dbReference type="ARBA" id="ARBA00022837"/>
    </source>
</evidence>
<evidence type="ECO:0000256" key="7">
    <source>
        <dbReference type="ARBA" id="ARBA00022723"/>
    </source>
</evidence>
<organism evidence="18 19">
    <name type="scientific">Amborella trichopoda</name>
    <dbReference type="NCBI Taxonomy" id="13333"/>
    <lineage>
        <taxon>Eukaryota</taxon>
        <taxon>Viridiplantae</taxon>
        <taxon>Streptophyta</taxon>
        <taxon>Embryophyta</taxon>
        <taxon>Tracheophyta</taxon>
        <taxon>Spermatophyta</taxon>
        <taxon>Magnoliopsida</taxon>
        <taxon>Amborellales</taxon>
        <taxon>Amborellaceae</taxon>
        <taxon>Amborella</taxon>
    </lineage>
</organism>
<feature type="domain" description="Potassium channel" evidence="17">
    <location>
        <begin position="225"/>
        <end position="293"/>
    </location>
</feature>
<dbReference type="SUPFAM" id="SSF81324">
    <property type="entry name" value="Voltage-gated potassium channels"/>
    <property type="match status" value="2"/>
</dbReference>
<dbReference type="InterPro" id="IPR003280">
    <property type="entry name" value="2pore_dom_K_chnl"/>
</dbReference>
<protein>
    <recommendedName>
        <fullName evidence="17">Potassium channel domain-containing protein</fullName>
    </recommendedName>
</protein>
<dbReference type="InterPro" id="IPR018247">
    <property type="entry name" value="EF_Hand_1_Ca_BS"/>
</dbReference>
<dbReference type="OMA" id="HEIARNY"/>
<dbReference type="EMBL" id="KI397507">
    <property type="protein sequence ID" value="ERM94596.1"/>
    <property type="molecule type" value="Genomic_DNA"/>
</dbReference>
<dbReference type="Pfam" id="PF07885">
    <property type="entry name" value="Ion_trans_2"/>
    <property type="match status" value="2"/>
</dbReference>
<evidence type="ECO:0000256" key="12">
    <source>
        <dbReference type="ARBA" id="ARBA00022989"/>
    </source>
</evidence>
<evidence type="ECO:0000256" key="11">
    <source>
        <dbReference type="ARBA" id="ARBA00022958"/>
    </source>
</evidence>
<feature type="transmembrane region" description="Helical" evidence="16">
    <location>
        <begin position="271"/>
        <end position="292"/>
    </location>
</feature>
<feature type="transmembrane region" description="Helical" evidence="16">
    <location>
        <begin position="132"/>
        <end position="149"/>
    </location>
</feature>
<keyword evidence="12 16" id="KW-1133">Transmembrane helix</keyword>
<evidence type="ECO:0000256" key="1">
    <source>
        <dbReference type="ARBA" id="ARBA00004141"/>
    </source>
</evidence>
<keyword evidence="6 16" id="KW-0812">Transmembrane</keyword>
<name>W1NGJ1_AMBTC</name>
<evidence type="ECO:0000256" key="9">
    <source>
        <dbReference type="ARBA" id="ARBA00022826"/>
    </source>
</evidence>
<keyword evidence="14 16" id="KW-0472">Membrane</keyword>
<evidence type="ECO:0000256" key="6">
    <source>
        <dbReference type="ARBA" id="ARBA00022692"/>
    </source>
</evidence>
<evidence type="ECO:0000313" key="19">
    <source>
        <dbReference type="Proteomes" id="UP000017836"/>
    </source>
</evidence>
<dbReference type="InterPro" id="IPR013099">
    <property type="entry name" value="K_chnl_dom"/>
</dbReference>
<dbReference type="Gramene" id="ERM94596">
    <property type="protein sequence ID" value="ERM94596"/>
    <property type="gene ID" value="AMTR_s00011p00085990"/>
</dbReference>